<evidence type="ECO:0000313" key="1">
    <source>
        <dbReference type="EMBL" id="OAY50947.1"/>
    </source>
</evidence>
<accession>A0A2C9VX63</accession>
<proteinExistence type="predicted"/>
<protein>
    <submittedName>
        <fullName evidence="1">Uncharacterized protein</fullName>
    </submittedName>
</protein>
<gene>
    <name evidence="1" type="ORF">MANES_05G175000</name>
</gene>
<name>A0A2C9VX63_MANES</name>
<dbReference type="EMBL" id="CM004391">
    <property type="protein sequence ID" value="OAY50947.1"/>
    <property type="molecule type" value="Genomic_DNA"/>
</dbReference>
<dbReference type="AlphaFoldDB" id="A0A2C9VX63"/>
<organism evidence="1">
    <name type="scientific">Manihot esculenta</name>
    <name type="common">Cassava</name>
    <name type="synonym">Jatropha manihot</name>
    <dbReference type="NCBI Taxonomy" id="3983"/>
    <lineage>
        <taxon>Eukaryota</taxon>
        <taxon>Viridiplantae</taxon>
        <taxon>Streptophyta</taxon>
        <taxon>Embryophyta</taxon>
        <taxon>Tracheophyta</taxon>
        <taxon>Spermatophyta</taxon>
        <taxon>Magnoliopsida</taxon>
        <taxon>eudicotyledons</taxon>
        <taxon>Gunneridae</taxon>
        <taxon>Pentapetalae</taxon>
        <taxon>rosids</taxon>
        <taxon>fabids</taxon>
        <taxon>Malpighiales</taxon>
        <taxon>Euphorbiaceae</taxon>
        <taxon>Crotonoideae</taxon>
        <taxon>Manihoteae</taxon>
        <taxon>Manihot</taxon>
    </lineage>
</organism>
<sequence length="66" mass="7755">MQQSNRYPFIANLRGKQTWRPTVLNPSNTRLAEAVEKEDKPMVRRYDIVICQSVANEKNRCCNQMI</sequence>
<reference evidence="1" key="1">
    <citation type="submission" date="2016-02" db="EMBL/GenBank/DDBJ databases">
        <title>WGS assembly of Manihot esculenta.</title>
        <authorList>
            <person name="Bredeson J.V."/>
            <person name="Prochnik S.E."/>
            <person name="Lyons J.B."/>
            <person name="Schmutz J."/>
            <person name="Grimwood J."/>
            <person name="Vrebalov J."/>
            <person name="Bart R.S."/>
            <person name="Amuge T."/>
            <person name="Ferguson M.E."/>
            <person name="Green R."/>
            <person name="Putnam N."/>
            <person name="Stites J."/>
            <person name="Rounsley S."/>
            <person name="Rokhsar D.S."/>
        </authorList>
    </citation>
    <scope>NUCLEOTIDE SEQUENCE [LARGE SCALE GENOMIC DNA]</scope>
    <source>
        <tissue evidence="1">Leaf</tissue>
    </source>
</reference>